<comment type="subcellular location">
    <subcellularLocation>
        <location evidence="1">Nucleus</location>
    </subcellularLocation>
</comment>
<dbReference type="AlphaFoldDB" id="A0AAE9WF46"/>
<keyword evidence="6" id="KW-1185">Reference proteome</keyword>
<feature type="compositionally biased region" description="Polar residues" evidence="3">
    <location>
        <begin position="107"/>
        <end position="116"/>
    </location>
</feature>
<organism evidence="5 6">
    <name type="scientific">Schizosaccharomyces osmophilus</name>
    <dbReference type="NCBI Taxonomy" id="2545709"/>
    <lineage>
        <taxon>Eukaryota</taxon>
        <taxon>Fungi</taxon>
        <taxon>Dikarya</taxon>
        <taxon>Ascomycota</taxon>
        <taxon>Taphrinomycotina</taxon>
        <taxon>Schizosaccharomycetes</taxon>
        <taxon>Schizosaccharomycetales</taxon>
        <taxon>Schizosaccharomycetaceae</taxon>
        <taxon>Schizosaccharomyces</taxon>
    </lineage>
</organism>
<dbReference type="KEGG" id="som:SOMG_02740"/>
<protein>
    <submittedName>
        <fullName evidence="5">Chromodomain protein Chp1</fullName>
    </submittedName>
</protein>
<dbReference type="GO" id="GO:0003676">
    <property type="term" value="F:nucleic acid binding"/>
    <property type="evidence" value="ECO:0007669"/>
    <property type="project" value="InterPro"/>
</dbReference>
<feature type="compositionally biased region" description="Polar residues" evidence="3">
    <location>
        <begin position="152"/>
        <end position="167"/>
    </location>
</feature>
<dbReference type="PROSITE" id="PS50013">
    <property type="entry name" value="CHROMO_2"/>
    <property type="match status" value="1"/>
</dbReference>
<dbReference type="PROSITE" id="PS00598">
    <property type="entry name" value="CHROMO_1"/>
    <property type="match status" value="1"/>
</dbReference>
<feature type="region of interest" description="Disordered" evidence="3">
    <location>
        <begin position="365"/>
        <end position="397"/>
    </location>
</feature>
<dbReference type="GO" id="GO:0140566">
    <property type="term" value="F:histone reader activity"/>
    <property type="evidence" value="ECO:0007669"/>
    <property type="project" value="InterPro"/>
</dbReference>
<dbReference type="GO" id="GO:0040029">
    <property type="term" value="P:epigenetic regulation of gene expression"/>
    <property type="evidence" value="ECO:0007669"/>
    <property type="project" value="UniProtKB-ARBA"/>
</dbReference>
<name>A0AAE9WF46_9SCHI</name>
<dbReference type="PANTHER" id="PTHR22812">
    <property type="entry name" value="CHROMOBOX PROTEIN"/>
    <property type="match status" value="1"/>
</dbReference>
<dbReference type="InterPro" id="IPR023779">
    <property type="entry name" value="Chromodomain_CS"/>
</dbReference>
<dbReference type="InterPro" id="IPR016197">
    <property type="entry name" value="Chromo-like_dom_sf"/>
</dbReference>
<dbReference type="InterPro" id="IPR023780">
    <property type="entry name" value="Chromo_domain"/>
</dbReference>
<dbReference type="EMBL" id="CP115612">
    <property type="protein sequence ID" value="WBW74623.1"/>
    <property type="molecule type" value="Genomic_DNA"/>
</dbReference>
<feature type="domain" description="Chromo" evidence="4">
    <location>
        <begin position="22"/>
        <end position="74"/>
    </location>
</feature>
<dbReference type="CDD" id="cd18636">
    <property type="entry name" value="CD_Chp1_like"/>
    <property type="match status" value="1"/>
</dbReference>
<sequence>MANSKKSTKRPKSKRNVQLDVYEVERILADRVNISGKNEYYIKWVGYDSRDNTWEPEENLTGASMALKDWQKKKGLIAAGLLQPYTFEEIQQKEWEQRKKGGVYSPDFNSNANEPLTQPAAKSKTKSKTSPKSPQTAVSQKRVTKRRCCPQVSGTESGNEQVTIWSSTEKKQKCADRDDTPSFCQSESLSDSPSISCIKIPEVNGDNPYSGDFSIGSPTLTSSIGTIYEKSVGANTFNASVNDYLWPNSLEQKPTFTSISSMKKADPSVTSHTIIISDITKSTAEKDIVSYFAFIPSKLDVRVYRGHSSASDVAYVKFDSADCAQIAYGKGHPIWRIALAKDDVYGTLSDPLENRKYFKASSSKRLSKESSKSNFKLQKSKSTSPRKPKNDLKVPGSRWTTVNNVWQEMPKTDALAE</sequence>
<dbReference type="SUPFAM" id="SSF54928">
    <property type="entry name" value="RNA-binding domain, RBD"/>
    <property type="match status" value="1"/>
</dbReference>
<dbReference type="SUPFAM" id="SSF54160">
    <property type="entry name" value="Chromo domain-like"/>
    <property type="match status" value="1"/>
</dbReference>
<keyword evidence="2" id="KW-0539">Nucleus</keyword>
<feature type="compositionally biased region" description="Polar residues" evidence="3">
    <location>
        <begin position="374"/>
        <end position="385"/>
    </location>
</feature>
<dbReference type="InterPro" id="IPR035979">
    <property type="entry name" value="RBD_domain_sf"/>
</dbReference>
<evidence type="ECO:0000256" key="3">
    <source>
        <dbReference type="SAM" id="MobiDB-lite"/>
    </source>
</evidence>
<dbReference type="RefSeq" id="XP_056038866.1">
    <property type="nucleotide sequence ID" value="XM_056181531.1"/>
</dbReference>
<dbReference type="Gene3D" id="2.40.50.40">
    <property type="match status" value="1"/>
</dbReference>
<feature type="compositionally biased region" description="Basic and acidic residues" evidence="3">
    <location>
        <begin position="168"/>
        <end position="180"/>
    </location>
</feature>
<evidence type="ECO:0000256" key="2">
    <source>
        <dbReference type="ARBA" id="ARBA00023242"/>
    </source>
</evidence>
<feature type="region of interest" description="Disordered" evidence="3">
    <location>
        <begin position="101"/>
        <end position="188"/>
    </location>
</feature>
<dbReference type="Proteomes" id="UP001212411">
    <property type="component" value="Chromosome 2"/>
</dbReference>
<dbReference type="InterPro" id="IPR000953">
    <property type="entry name" value="Chromo/chromo_shadow_dom"/>
</dbReference>
<dbReference type="CDD" id="cd00590">
    <property type="entry name" value="RRM_SF"/>
    <property type="match status" value="1"/>
</dbReference>
<dbReference type="GO" id="GO:0005634">
    <property type="term" value="C:nucleus"/>
    <property type="evidence" value="ECO:0007669"/>
    <property type="project" value="UniProtKB-SubCell"/>
</dbReference>
<evidence type="ECO:0000256" key="1">
    <source>
        <dbReference type="ARBA" id="ARBA00004123"/>
    </source>
</evidence>
<dbReference type="GO" id="GO:0042393">
    <property type="term" value="F:histone binding"/>
    <property type="evidence" value="ECO:0007669"/>
    <property type="project" value="InterPro"/>
</dbReference>
<reference evidence="5 6" key="1">
    <citation type="journal article" date="2023" name="G3 (Bethesda)">
        <title>A high-quality reference genome for the fission yeast Schizosaccharomyces osmophilus.</title>
        <authorList>
            <person name="Jia G.S."/>
            <person name="Zhang W.C."/>
            <person name="Liang Y."/>
            <person name="Liu X.H."/>
            <person name="Rhind N."/>
            <person name="Pidoux A."/>
            <person name="Brysch-Herzberg M."/>
            <person name="Du L.L."/>
        </authorList>
    </citation>
    <scope>NUCLEOTIDE SEQUENCE [LARGE SCALE GENOMIC DNA]</scope>
    <source>
        <strain evidence="5 6">CBS 15793</strain>
    </source>
</reference>
<dbReference type="Pfam" id="PF00385">
    <property type="entry name" value="Chromo"/>
    <property type="match status" value="1"/>
</dbReference>
<dbReference type="InterPro" id="IPR049937">
    <property type="entry name" value="CD_Chp1-like"/>
</dbReference>
<accession>A0AAE9WF46</accession>
<dbReference type="SMART" id="SM00298">
    <property type="entry name" value="CHROMO"/>
    <property type="match status" value="1"/>
</dbReference>
<proteinExistence type="predicted"/>
<dbReference type="GeneID" id="80876220"/>
<gene>
    <name evidence="5" type="ORF">SOMG_02740</name>
</gene>
<evidence type="ECO:0000259" key="4">
    <source>
        <dbReference type="PROSITE" id="PS50013"/>
    </source>
</evidence>
<dbReference type="InterPro" id="IPR051219">
    <property type="entry name" value="Heterochromatin_chromo-domain"/>
</dbReference>
<evidence type="ECO:0000313" key="6">
    <source>
        <dbReference type="Proteomes" id="UP001212411"/>
    </source>
</evidence>
<evidence type="ECO:0000313" key="5">
    <source>
        <dbReference type="EMBL" id="WBW74623.1"/>
    </source>
</evidence>